<feature type="region of interest" description="Disordered" evidence="1">
    <location>
        <begin position="105"/>
        <end position="148"/>
    </location>
</feature>
<reference evidence="2" key="1">
    <citation type="submission" date="2023-04" db="EMBL/GenBank/DDBJ databases">
        <title>Phytophthora fragariaefolia NBRC 109709.</title>
        <authorList>
            <person name="Ichikawa N."/>
            <person name="Sato H."/>
            <person name="Tonouchi N."/>
        </authorList>
    </citation>
    <scope>NUCLEOTIDE SEQUENCE</scope>
    <source>
        <strain evidence="2">NBRC 109709</strain>
    </source>
</reference>
<comment type="caution">
    <text evidence="2">The sequence shown here is derived from an EMBL/GenBank/DDBJ whole genome shotgun (WGS) entry which is preliminary data.</text>
</comment>
<evidence type="ECO:0000313" key="3">
    <source>
        <dbReference type="Proteomes" id="UP001165121"/>
    </source>
</evidence>
<evidence type="ECO:0000256" key="1">
    <source>
        <dbReference type="SAM" id="MobiDB-lite"/>
    </source>
</evidence>
<dbReference type="AlphaFoldDB" id="A0A9W7D336"/>
<feature type="region of interest" description="Disordered" evidence="1">
    <location>
        <begin position="57"/>
        <end position="76"/>
    </location>
</feature>
<protein>
    <submittedName>
        <fullName evidence="2">Unnamed protein product</fullName>
    </submittedName>
</protein>
<dbReference type="EMBL" id="BSXT01002965">
    <property type="protein sequence ID" value="GMF51875.1"/>
    <property type="molecule type" value="Genomic_DNA"/>
</dbReference>
<dbReference type="OrthoDB" id="129600at2759"/>
<dbReference type="Proteomes" id="UP001165121">
    <property type="component" value="Unassembled WGS sequence"/>
</dbReference>
<keyword evidence="3" id="KW-1185">Reference proteome</keyword>
<feature type="compositionally biased region" description="Polar residues" evidence="1">
    <location>
        <begin position="58"/>
        <end position="70"/>
    </location>
</feature>
<name>A0A9W7D336_9STRA</name>
<accession>A0A9W7D336</accession>
<sequence length="185" mass="19616">MNLLKEAGLVAGAFGAGELFDLGLDAIRSASLEDPGGGVVTDRGSDNVATDQFKEGTTIRSGRPSSTYDGSNDHDRDLIDERTDRLESYFQAAMSRFLKEQQAATVMPPPDTAPNLGTQDVEMEPAGSPGRDPDLPGWEYDPDDMDVSEPDRAAVASATTGSGGSTMIQRVRISAASDLKEFTGK</sequence>
<proteinExistence type="predicted"/>
<evidence type="ECO:0000313" key="2">
    <source>
        <dbReference type="EMBL" id="GMF51875.1"/>
    </source>
</evidence>
<gene>
    <name evidence="2" type="ORF">Pfra01_002112500</name>
</gene>
<organism evidence="2 3">
    <name type="scientific">Phytophthora fragariaefolia</name>
    <dbReference type="NCBI Taxonomy" id="1490495"/>
    <lineage>
        <taxon>Eukaryota</taxon>
        <taxon>Sar</taxon>
        <taxon>Stramenopiles</taxon>
        <taxon>Oomycota</taxon>
        <taxon>Peronosporomycetes</taxon>
        <taxon>Peronosporales</taxon>
        <taxon>Peronosporaceae</taxon>
        <taxon>Phytophthora</taxon>
    </lineage>
</organism>